<evidence type="ECO:0000313" key="9">
    <source>
        <dbReference type="EMBL" id="SDE02353.1"/>
    </source>
</evidence>
<dbReference type="STRING" id="1391627.SAMN05216464_103372"/>
<feature type="domain" description="Sigma-54 factor interaction" evidence="7">
    <location>
        <begin position="337"/>
        <end position="566"/>
    </location>
</feature>
<dbReference type="Gene3D" id="3.40.50.300">
    <property type="entry name" value="P-loop containing nucleotide triphosphate hydrolases"/>
    <property type="match status" value="1"/>
</dbReference>
<dbReference type="Pfam" id="PF00072">
    <property type="entry name" value="Response_reg"/>
    <property type="match status" value="1"/>
</dbReference>
<feature type="domain" description="Response regulatory" evidence="8">
    <location>
        <begin position="5"/>
        <end position="119"/>
    </location>
</feature>
<gene>
    <name evidence="9" type="ORF">SAMN05216464_103372</name>
</gene>
<dbReference type="GO" id="GO:0006355">
    <property type="term" value="P:regulation of DNA-templated transcription"/>
    <property type="evidence" value="ECO:0007669"/>
    <property type="project" value="InterPro"/>
</dbReference>
<keyword evidence="4" id="KW-0238">DNA-binding</keyword>
<dbReference type="Pfam" id="PF25601">
    <property type="entry name" value="AAA_lid_14"/>
    <property type="match status" value="1"/>
</dbReference>
<evidence type="ECO:0000256" key="2">
    <source>
        <dbReference type="ARBA" id="ARBA00022840"/>
    </source>
</evidence>
<dbReference type="PROSITE" id="PS00675">
    <property type="entry name" value="SIGMA54_INTERACT_1"/>
    <property type="match status" value="1"/>
</dbReference>
<dbReference type="PROSITE" id="PS50110">
    <property type="entry name" value="RESPONSE_REGULATORY"/>
    <property type="match status" value="1"/>
</dbReference>
<name>A0A1G6ZIT5_9SPHI</name>
<dbReference type="PROSITE" id="PS00688">
    <property type="entry name" value="SIGMA54_INTERACT_3"/>
    <property type="match status" value="1"/>
</dbReference>
<dbReference type="FunFam" id="3.40.50.300:FF:000006">
    <property type="entry name" value="DNA-binding transcriptional regulator NtrC"/>
    <property type="match status" value="1"/>
</dbReference>
<dbReference type="Proteomes" id="UP000199072">
    <property type="component" value="Unassembled WGS sequence"/>
</dbReference>
<dbReference type="GO" id="GO:0043565">
    <property type="term" value="F:sequence-specific DNA binding"/>
    <property type="evidence" value="ECO:0007669"/>
    <property type="project" value="InterPro"/>
</dbReference>
<dbReference type="PANTHER" id="PTHR32071:SF117">
    <property type="entry name" value="PTS-DEPENDENT DIHYDROXYACETONE KINASE OPERON REGULATORY PROTEIN-RELATED"/>
    <property type="match status" value="1"/>
</dbReference>
<dbReference type="CDD" id="cd00009">
    <property type="entry name" value="AAA"/>
    <property type="match status" value="1"/>
</dbReference>
<dbReference type="InterPro" id="IPR001789">
    <property type="entry name" value="Sig_transdc_resp-reg_receiver"/>
</dbReference>
<keyword evidence="10" id="KW-1185">Reference proteome</keyword>
<dbReference type="InterPro" id="IPR058031">
    <property type="entry name" value="AAA_lid_NorR"/>
</dbReference>
<organism evidence="9 10">
    <name type="scientific">Mucilaginibacter pineti</name>
    <dbReference type="NCBI Taxonomy" id="1391627"/>
    <lineage>
        <taxon>Bacteria</taxon>
        <taxon>Pseudomonadati</taxon>
        <taxon>Bacteroidota</taxon>
        <taxon>Sphingobacteriia</taxon>
        <taxon>Sphingobacteriales</taxon>
        <taxon>Sphingobacteriaceae</taxon>
        <taxon>Mucilaginibacter</taxon>
    </lineage>
</organism>
<evidence type="ECO:0000256" key="1">
    <source>
        <dbReference type="ARBA" id="ARBA00022741"/>
    </source>
</evidence>
<dbReference type="InterPro" id="IPR002078">
    <property type="entry name" value="Sigma_54_int"/>
</dbReference>
<evidence type="ECO:0000259" key="8">
    <source>
        <dbReference type="PROSITE" id="PS50110"/>
    </source>
</evidence>
<dbReference type="SUPFAM" id="SSF46689">
    <property type="entry name" value="Homeodomain-like"/>
    <property type="match status" value="1"/>
</dbReference>
<dbReference type="InterPro" id="IPR025944">
    <property type="entry name" value="Sigma_54_int_dom_CS"/>
</dbReference>
<dbReference type="InterPro" id="IPR011006">
    <property type="entry name" value="CheY-like_superfamily"/>
</dbReference>
<evidence type="ECO:0000256" key="5">
    <source>
        <dbReference type="ARBA" id="ARBA00023163"/>
    </source>
</evidence>
<evidence type="ECO:0000259" key="7">
    <source>
        <dbReference type="PROSITE" id="PS50045"/>
    </source>
</evidence>
<feature type="modified residue" description="4-aspartylphosphate" evidence="6">
    <location>
        <position position="55"/>
    </location>
</feature>
<keyword evidence="6" id="KW-0597">Phosphoprotein</keyword>
<dbReference type="Gene3D" id="1.10.8.60">
    <property type="match status" value="1"/>
</dbReference>
<keyword evidence="2" id="KW-0067">ATP-binding</keyword>
<dbReference type="Pfam" id="PF00158">
    <property type="entry name" value="Sigma54_activat"/>
    <property type="match status" value="1"/>
</dbReference>
<keyword evidence="5" id="KW-0804">Transcription</keyword>
<dbReference type="CDD" id="cd17534">
    <property type="entry name" value="REC_DC-like"/>
    <property type="match status" value="1"/>
</dbReference>
<evidence type="ECO:0000256" key="4">
    <source>
        <dbReference type="ARBA" id="ARBA00023125"/>
    </source>
</evidence>
<dbReference type="SUPFAM" id="SSF52172">
    <property type="entry name" value="CheY-like"/>
    <property type="match status" value="1"/>
</dbReference>
<keyword evidence="1" id="KW-0547">Nucleotide-binding</keyword>
<sequence>MSKKSILIVEDEFIIADVLGEILQRGGYEVCGIADNFSEAIELIEKHQPGFVVVDIYLKGKKTGIDLANILSEKNIPFIYISANSNQRVLEAAKKTNPYGFVVKPFREKDVLIALDIALYRYENNRENGLHQNAILQKKIANILEMVLDWEHKLMLVGQALQPYIPFEYMSVGLSIANPDKFNEIGFLRLGFEEYQIIGAKELTMISKLKLAELAALKAKQTIANIATWYDETELNLLFKDAPLKALIGRMYDLRSHLIIPVSINGDITFECNFYSRRPDAYNADHLILADRFKPLLQSFIKRMMVDENNPLDTSLIDNLAIKQNIPAPAPSFFEGIIGSSHLLLNVFDQIIQVAPHNSSVLILGESGTGKEKIADRIHHLSPRKLKPFIKVNCAALPSTLIDSELFGHEKGSFTGAYERKIGKFELANTGTIFLDEIGEIPLELQVKLLRVLQEREIERIGGRTTIKTDVRVIAATNRNLEKEVAEGRFRLDLYYRLNVILITMPPLRERKEDIPALATYFLNIYNRKVGRTIRGISDVVLENMKQYNWPGNIRELENLIERGVLLSKEDVLNHIDIALPDIPVIDQPAIIENKEIRTMSENERAHIIAALKRCNGKIWGEGGAADLLNLPPTTLNSKMKKLGIKKDYIF</sequence>
<accession>A0A1G6ZIT5</accession>
<dbReference type="PANTHER" id="PTHR32071">
    <property type="entry name" value="TRANSCRIPTIONAL REGULATORY PROTEIN"/>
    <property type="match status" value="1"/>
</dbReference>
<evidence type="ECO:0000256" key="6">
    <source>
        <dbReference type="PROSITE-ProRule" id="PRU00169"/>
    </source>
</evidence>
<dbReference type="Gene3D" id="3.40.50.2300">
    <property type="match status" value="1"/>
</dbReference>
<dbReference type="Gene3D" id="1.10.10.60">
    <property type="entry name" value="Homeodomain-like"/>
    <property type="match status" value="1"/>
</dbReference>
<dbReference type="InterPro" id="IPR025662">
    <property type="entry name" value="Sigma_54_int_dom_ATP-bd_1"/>
</dbReference>
<dbReference type="GO" id="GO:0005524">
    <property type="term" value="F:ATP binding"/>
    <property type="evidence" value="ECO:0007669"/>
    <property type="project" value="UniProtKB-KW"/>
</dbReference>
<dbReference type="InterPro" id="IPR025943">
    <property type="entry name" value="Sigma_54_int_dom_ATP-bd_2"/>
</dbReference>
<dbReference type="SMART" id="SM00448">
    <property type="entry name" value="REC"/>
    <property type="match status" value="1"/>
</dbReference>
<dbReference type="RefSeq" id="WP_091148437.1">
    <property type="nucleotide sequence ID" value="NZ_FNAI01000003.1"/>
</dbReference>
<keyword evidence="3" id="KW-0805">Transcription regulation</keyword>
<evidence type="ECO:0000313" key="10">
    <source>
        <dbReference type="Proteomes" id="UP000199072"/>
    </source>
</evidence>
<dbReference type="InterPro" id="IPR009057">
    <property type="entry name" value="Homeodomain-like_sf"/>
</dbReference>
<dbReference type="EMBL" id="FNAI01000003">
    <property type="protein sequence ID" value="SDE02353.1"/>
    <property type="molecule type" value="Genomic_DNA"/>
</dbReference>
<dbReference type="InterPro" id="IPR003593">
    <property type="entry name" value="AAA+_ATPase"/>
</dbReference>
<dbReference type="OrthoDB" id="9767722at2"/>
<proteinExistence type="predicted"/>
<dbReference type="PROSITE" id="PS00676">
    <property type="entry name" value="SIGMA54_INTERACT_2"/>
    <property type="match status" value="1"/>
</dbReference>
<dbReference type="SMART" id="SM00382">
    <property type="entry name" value="AAA"/>
    <property type="match status" value="1"/>
</dbReference>
<dbReference type="GO" id="GO:0000160">
    <property type="term" value="P:phosphorelay signal transduction system"/>
    <property type="evidence" value="ECO:0007669"/>
    <property type="project" value="InterPro"/>
</dbReference>
<dbReference type="InterPro" id="IPR027417">
    <property type="entry name" value="P-loop_NTPase"/>
</dbReference>
<protein>
    <submittedName>
        <fullName evidence="9">Regulatory protein, Fis family</fullName>
    </submittedName>
</protein>
<reference evidence="9 10" key="1">
    <citation type="submission" date="2016-10" db="EMBL/GenBank/DDBJ databases">
        <authorList>
            <person name="de Groot N.N."/>
        </authorList>
    </citation>
    <scope>NUCLEOTIDE SEQUENCE [LARGE SCALE GENOMIC DNA]</scope>
    <source>
        <strain evidence="9 10">47C3B</strain>
    </source>
</reference>
<evidence type="ECO:0000256" key="3">
    <source>
        <dbReference type="ARBA" id="ARBA00023015"/>
    </source>
</evidence>
<dbReference type="PROSITE" id="PS50045">
    <property type="entry name" value="SIGMA54_INTERACT_4"/>
    <property type="match status" value="1"/>
</dbReference>
<dbReference type="AlphaFoldDB" id="A0A1G6ZIT5"/>
<dbReference type="SUPFAM" id="SSF52540">
    <property type="entry name" value="P-loop containing nucleoside triphosphate hydrolases"/>
    <property type="match status" value="1"/>
</dbReference>